<evidence type="ECO:0000313" key="3">
    <source>
        <dbReference type="Proteomes" id="UP001366166"/>
    </source>
</evidence>
<gene>
    <name evidence="2" type="ORF">FAK_04820</name>
</gene>
<feature type="domain" description="4Fe-4S ferredoxin-type" evidence="1">
    <location>
        <begin position="207"/>
        <end position="242"/>
    </location>
</feature>
<keyword evidence="3" id="KW-1185">Reference proteome</keyword>
<dbReference type="Proteomes" id="UP001366166">
    <property type="component" value="Chromosome"/>
</dbReference>
<evidence type="ECO:0000259" key="1">
    <source>
        <dbReference type="PROSITE" id="PS51379"/>
    </source>
</evidence>
<sequence>MPKKIADPGAWITKLINDFLASSPTNSMQNQAGDRAWDDALVGFTAGSDPIWQQYKEYVGPFHWTPWEVFNQYHPGSPVTAEELTVVSWVLPQREAVRQANRRAKKYPAEEWARTRIYGEECNEALRAHVAKSLSQAGHDAVAPVLLPGWARVESQRFVYASSWSERHAAYAAGLGTFGLCDGLITARGKAIRAGSVVARIKVPTKPRPYSDHHAYCLFYAEGTCGKCIDRCPVRALSPAGHDKVKCREHLLVSRKYVPEHYGFAGYGCGLCQVGVPCESGIPVKKAREALERGELPPERLH</sequence>
<dbReference type="InterPro" id="IPR017896">
    <property type="entry name" value="4Fe4S_Fe-S-bd"/>
</dbReference>
<dbReference type="AlphaFoldDB" id="A0AAU9ES23"/>
<dbReference type="RefSeq" id="WP_338605086.1">
    <property type="nucleotide sequence ID" value="NZ_AP028679.1"/>
</dbReference>
<proteinExistence type="predicted"/>
<evidence type="ECO:0000313" key="2">
    <source>
        <dbReference type="EMBL" id="BEQ13416.1"/>
    </source>
</evidence>
<dbReference type="PROSITE" id="PS51379">
    <property type="entry name" value="4FE4S_FER_2"/>
    <property type="match status" value="1"/>
</dbReference>
<name>A0AAU9ES23_9BACT</name>
<dbReference type="EMBL" id="AP028679">
    <property type="protein sequence ID" value="BEQ13416.1"/>
    <property type="molecule type" value="Genomic_DNA"/>
</dbReference>
<accession>A0AAU9ES23</accession>
<protein>
    <submittedName>
        <fullName evidence="2">(Fe-S)-binding protein</fullName>
    </submittedName>
</protein>
<dbReference type="PANTHER" id="PTHR42827">
    <property type="entry name" value="IRON-SULFUR CLUSTER-BINDING PROTEIN-RELATED"/>
    <property type="match status" value="1"/>
</dbReference>
<reference evidence="3" key="1">
    <citation type="journal article" date="2023" name="Arch. Microbiol.">
        <title>Desulfoferula mesophilus gen. nov. sp. nov., a mesophilic sulfate-reducing bacterium isolated from a brackish lake sediment.</title>
        <authorList>
            <person name="Watanabe T."/>
            <person name="Yabe T."/>
            <person name="Tsuji J.M."/>
            <person name="Fukui M."/>
        </authorList>
    </citation>
    <scope>NUCLEOTIDE SEQUENCE [LARGE SCALE GENOMIC DNA]</scope>
    <source>
        <strain evidence="3">12FAK</strain>
    </source>
</reference>
<organism evidence="2 3">
    <name type="scientific">Desulfoferula mesophila</name>
    <dbReference type="NCBI Taxonomy" id="3058419"/>
    <lineage>
        <taxon>Bacteria</taxon>
        <taxon>Pseudomonadati</taxon>
        <taxon>Thermodesulfobacteriota</taxon>
        <taxon>Desulfarculia</taxon>
        <taxon>Desulfarculales</taxon>
        <taxon>Desulfarculaceae</taxon>
        <taxon>Desulfoferula</taxon>
    </lineage>
</organism>
<dbReference type="PANTHER" id="PTHR42827:SF1">
    <property type="entry name" value="IRON-SULFUR CLUSTER-BINDING PROTEIN"/>
    <property type="match status" value="1"/>
</dbReference>
<dbReference type="KEGG" id="dmp:FAK_04820"/>